<evidence type="ECO:0000313" key="8">
    <source>
        <dbReference type="EMBL" id="MBB3701770.1"/>
    </source>
</evidence>
<feature type="transmembrane region" description="Helical" evidence="6">
    <location>
        <begin position="303"/>
        <end position="326"/>
    </location>
</feature>
<feature type="transmembrane region" description="Helical" evidence="6">
    <location>
        <begin position="176"/>
        <end position="200"/>
    </location>
</feature>
<sequence>MNKILIIIQREFLKRVKKKSFIVLTILMPFILAALVMVPLWLSTIENDEQSNIAVVDNTGHYFPVLKDTQTFHFVLMPKVLPDMKSDSSSFEAVVNITADLSKNPNAITIFSRKEVSGGLLSYVESQINEQVRKDKLAASGVPELDKIIDDIDRDISISTVKWDKEGQATSSNTEIAIGAGFIFTFLIYMFVMAYGGMVMQSVIEEKTNRIVELMVSSVKPFQLMMGKIIGIALVGFVQLIIWGILFTIILTVATAIFGPEVTQSAAATQPMMGAASQMPMSEVSGDTVEILSALKNLPYLELMLMFVLYFIGGYLLYASFFAAVGASVNEQEDSSQFVLPVTLIMVFGLYAAMYSVNNTDGPLAFWASIFPLTSPIVMMVRIPFGVPLWQEALSIVLLYASAIGMVWVGAKIYRVGILMYGKKPSLKEMIKWLRYK</sequence>
<keyword evidence="4 6" id="KW-1133">Transmembrane helix</keyword>
<evidence type="ECO:0000256" key="6">
    <source>
        <dbReference type="SAM" id="Phobius"/>
    </source>
</evidence>
<evidence type="ECO:0000256" key="4">
    <source>
        <dbReference type="ARBA" id="ARBA00022989"/>
    </source>
</evidence>
<dbReference type="Pfam" id="PF12698">
    <property type="entry name" value="ABC2_membrane_3"/>
    <property type="match status" value="1"/>
</dbReference>
<feature type="transmembrane region" description="Helical" evidence="6">
    <location>
        <begin position="229"/>
        <end position="258"/>
    </location>
</feature>
<dbReference type="Proteomes" id="UP000541425">
    <property type="component" value="Unassembled WGS sequence"/>
</dbReference>
<evidence type="ECO:0000313" key="9">
    <source>
        <dbReference type="Proteomes" id="UP000541425"/>
    </source>
</evidence>
<dbReference type="SUPFAM" id="SSF53850">
    <property type="entry name" value="Periplasmic binding protein-like II"/>
    <property type="match status" value="1"/>
</dbReference>
<dbReference type="AlphaFoldDB" id="A0A7W5Y0Q2"/>
<dbReference type="RefSeq" id="WP_183693800.1">
    <property type="nucleotide sequence ID" value="NZ_JACICA010000001.1"/>
</dbReference>
<feature type="transmembrane region" description="Helical" evidence="6">
    <location>
        <begin position="338"/>
        <end position="358"/>
    </location>
</feature>
<comment type="subcellular location">
    <subcellularLocation>
        <location evidence="1">Cell membrane</location>
        <topology evidence="1">Multi-pass membrane protein</topology>
    </subcellularLocation>
</comment>
<gene>
    <name evidence="8" type="ORF">FHS60_000212</name>
</gene>
<evidence type="ECO:0000256" key="5">
    <source>
        <dbReference type="ARBA" id="ARBA00023136"/>
    </source>
</evidence>
<dbReference type="PANTHER" id="PTHR30294">
    <property type="entry name" value="MEMBRANE COMPONENT OF ABC TRANSPORTER YHHJ-RELATED"/>
    <property type="match status" value="1"/>
</dbReference>
<reference evidence="8 9" key="1">
    <citation type="submission" date="2020-08" db="EMBL/GenBank/DDBJ databases">
        <title>Genomic Encyclopedia of Type Strains, Phase IV (KMG-IV): sequencing the most valuable type-strain genomes for metagenomic binning, comparative biology and taxonomic classification.</title>
        <authorList>
            <person name="Goeker M."/>
        </authorList>
    </citation>
    <scope>NUCLEOTIDE SEQUENCE [LARGE SCALE GENOMIC DNA]</scope>
    <source>
        <strain evidence="8 9">DSM 22548</strain>
    </source>
</reference>
<evidence type="ECO:0000256" key="2">
    <source>
        <dbReference type="ARBA" id="ARBA00022475"/>
    </source>
</evidence>
<dbReference type="EMBL" id="JACICA010000001">
    <property type="protein sequence ID" value="MBB3701770.1"/>
    <property type="molecule type" value="Genomic_DNA"/>
</dbReference>
<accession>A0A7W5Y0Q2</accession>
<comment type="caution">
    <text evidence="8">The sequence shown here is derived from an EMBL/GenBank/DDBJ whole genome shotgun (WGS) entry which is preliminary data.</text>
</comment>
<protein>
    <submittedName>
        <fullName evidence="8">ABC-2 type transport system permease protein</fullName>
    </submittedName>
</protein>
<keyword evidence="3 6" id="KW-0812">Transmembrane</keyword>
<dbReference type="Gene3D" id="3.40.190.10">
    <property type="entry name" value="Periplasmic binding protein-like II"/>
    <property type="match status" value="1"/>
</dbReference>
<evidence type="ECO:0000256" key="3">
    <source>
        <dbReference type="ARBA" id="ARBA00022692"/>
    </source>
</evidence>
<evidence type="ECO:0000256" key="1">
    <source>
        <dbReference type="ARBA" id="ARBA00004651"/>
    </source>
</evidence>
<keyword evidence="5 6" id="KW-0472">Membrane</keyword>
<dbReference type="GO" id="GO:0005886">
    <property type="term" value="C:plasma membrane"/>
    <property type="evidence" value="ECO:0007669"/>
    <property type="project" value="UniProtKB-SubCell"/>
</dbReference>
<dbReference type="InterPro" id="IPR051449">
    <property type="entry name" value="ABC-2_transporter_component"/>
</dbReference>
<feature type="domain" description="ABC-2 type transporter transmembrane" evidence="7">
    <location>
        <begin position="19"/>
        <end position="411"/>
    </location>
</feature>
<feature type="transmembrane region" description="Helical" evidence="6">
    <location>
        <begin position="393"/>
        <end position="411"/>
    </location>
</feature>
<organism evidence="8 9">
    <name type="scientific">Alloprevotella rava</name>
    <dbReference type="NCBI Taxonomy" id="671218"/>
    <lineage>
        <taxon>Bacteria</taxon>
        <taxon>Pseudomonadati</taxon>
        <taxon>Bacteroidota</taxon>
        <taxon>Bacteroidia</taxon>
        <taxon>Bacteroidales</taxon>
        <taxon>Prevotellaceae</taxon>
        <taxon>Alloprevotella</taxon>
    </lineage>
</organism>
<dbReference type="PANTHER" id="PTHR30294:SF29">
    <property type="entry name" value="MULTIDRUG ABC TRANSPORTER PERMEASE YBHS-RELATED"/>
    <property type="match status" value="1"/>
</dbReference>
<feature type="transmembrane region" description="Helical" evidence="6">
    <location>
        <begin position="21"/>
        <end position="42"/>
    </location>
</feature>
<proteinExistence type="predicted"/>
<evidence type="ECO:0000259" key="7">
    <source>
        <dbReference type="Pfam" id="PF12698"/>
    </source>
</evidence>
<feature type="transmembrane region" description="Helical" evidence="6">
    <location>
        <begin position="364"/>
        <end position="381"/>
    </location>
</feature>
<name>A0A7W5Y0Q2_9BACT</name>
<keyword evidence="2" id="KW-1003">Cell membrane</keyword>
<dbReference type="InterPro" id="IPR013525">
    <property type="entry name" value="ABC2_TM"/>
</dbReference>
<dbReference type="GO" id="GO:0140359">
    <property type="term" value="F:ABC-type transporter activity"/>
    <property type="evidence" value="ECO:0007669"/>
    <property type="project" value="InterPro"/>
</dbReference>